<dbReference type="Ensembl" id="ENSOTST00005098706.2">
    <property type="protein sequence ID" value="ENSOTSP00005090946.1"/>
    <property type="gene ID" value="ENSOTSG00005042689.2"/>
</dbReference>
<evidence type="ECO:0000313" key="3">
    <source>
        <dbReference type="Proteomes" id="UP000694402"/>
    </source>
</evidence>
<keyword evidence="3" id="KW-1185">Reference proteome</keyword>
<feature type="region of interest" description="Disordered" evidence="1">
    <location>
        <begin position="1"/>
        <end position="21"/>
    </location>
</feature>
<dbReference type="AlphaFoldDB" id="A0A8C8MI02"/>
<accession>A0A8C8MI02</accession>
<reference evidence="2" key="2">
    <citation type="submission" date="2025-09" db="UniProtKB">
        <authorList>
            <consortium name="Ensembl"/>
        </authorList>
    </citation>
    <scope>IDENTIFICATION</scope>
</reference>
<sequence length="177" mass="19686">MHPESPPTAGPNPPPVHLWHADGHHLMKPRTQPLARPHMRDREMGHTTNFQQWREEAPLRNPAVHLGDLLLIWVRPGARFTPSPPDFQGPARAHWTPPEPQSFPGLGPISWVDPNPGSLALHKEKRILPGAPTSFSWIDLVTTLDASRCPSPPVRGHSESSLRSVGPISIQKFTKLM</sequence>
<organism evidence="2 3">
    <name type="scientific">Oncorhynchus tshawytscha</name>
    <name type="common">Chinook salmon</name>
    <name type="synonym">Salmo tshawytscha</name>
    <dbReference type="NCBI Taxonomy" id="74940"/>
    <lineage>
        <taxon>Eukaryota</taxon>
        <taxon>Metazoa</taxon>
        <taxon>Chordata</taxon>
        <taxon>Craniata</taxon>
        <taxon>Vertebrata</taxon>
        <taxon>Euteleostomi</taxon>
        <taxon>Actinopterygii</taxon>
        <taxon>Neopterygii</taxon>
        <taxon>Teleostei</taxon>
        <taxon>Protacanthopterygii</taxon>
        <taxon>Salmoniformes</taxon>
        <taxon>Salmonidae</taxon>
        <taxon>Salmoninae</taxon>
        <taxon>Oncorhynchus</taxon>
    </lineage>
</organism>
<evidence type="ECO:0000256" key="1">
    <source>
        <dbReference type="SAM" id="MobiDB-lite"/>
    </source>
</evidence>
<name>A0A8C8MI02_ONCTS</name>
<dbReference type="GeneTree" id="ENSGT00680000101422"/>
<evidence type="ECO:0000313" key="2">
    <source>
        <dbReference type="Ensembl" id="ENSOTSP00005090946.1"/>
    </source>
</evidence>
<proteinExistence type="predicted"/>
<protein>
    <submittedName>
        <fullName evidence="2">Uncharacterized protein</fullName>
    </submittedName>
</protein>
<dbReference type="Proteomes" id="UP000694402">
    <property type="component" value="Unassembled WGS sequence"/>
</dbReference>
<reference evidence="2" key="1">
    <citation type="submission" date="2025-08" db="UniProtKB">
        <authorList>
            <consortium name="Ensembl"/>
        </authorList>
    </citation>
    <scope>IDENTIFICATION</scope>
</reference>
<feature type="compositionally biased region" description="Pro residues" evidence="1">
    <location>
        <begin position="1"/>
        <end position="16"/>
    </location>
</feature>